<evidence type="ECO:0000256" key="2">
    <source>
        <dbReference type="ARBA" id="ARBA00022741"/>
    </source>
</evidence>
<comment type="caution">
    <text evidence="5">The sequence shown here is derived from an EMBL/GenBank/DDBJ whole genome shotgun (WGS) entry which is preliminary data.</text>
</comment>
<dbReference type="Proteomes" id="UP001642540">
    <property type="component" value="Unassembled WGS sequence"/>
</dbReference>
<evidence type="ECO:0000256" key="3">
    <source>
        <dbReference type="ARBA" id="ARBA00022840"/>
    </source>
</evidence>
<dbReference type="EMBL" id="CAXLJM020000149">
    <property type="protein sequence ID" value="CAL8142898.1"/>
    <property type="molecule type" value="Genomic_DNA"/>
</dbReference>
<name>A0ABP1S2Y8_9HEXA</name>
<evidence type="ECO:0000313" key="5">
    <source>
        <dbReference type="EMBL" id="CAL8142898.1"/>
    </source>
</evidence>
<proteinExistence type="inferred from homology"/>
<dbReference type="PANTHER" id="PTHR10344">
    <property type="entry name" value="THYMIDYLATE KINASE"/>
    <property type="match status" value="1"/>
</dbReference>
<keyword evidence="2" id="KW-0547">Nucleotide-binding</keyword>
<dbReference type="InterPro" id="IPR039430">
    <property type="entry name" value="Thymidylate_kin-like_dom"/>
</dbReference>
<comment type="similarity">
    <text evidence="1">Belongs to the thymidylate kinase family.</text>
</comment>
<feature type="domain" description="Thymidylate kinase-like" evidence="4">
    <location>
        <begin position="75"/>
        <end position="232"/>
    </location>
</feature>
<evidence type="ECO:0000313" key="6">
    <source>
        <dbReference type="Proteomes" id="UP001642540"/>
    </source>
</evidence>
<dbReference type="Gene3D" id="3.40.50.300">
    <property type="entry name" value="P-loop containing nucleotide triphosphate hydrolases"/>
    <property type="match status" value="1"/>
</dbReference>
<dbReference type="PANTHER" id="PTHR10344:SF4">
    <property type="entry name" value="UMP-CMP KINASE 2, MITOCHONDRIAL"/>
    <property type="match status" value="1"/>
</dbReference>
<sequence length="274" mass="31568">MVCLPRPLVVYKSLNQVWNALAFNKDIPEVRGIINLCLDLGIFHKRANNFEPNTDLLISSVKERDNYVPFPFIVVEGLDGTGKTTMTRFLSNTLHLRLMGTPPKNYEVFIKARNFFDGQHESIRRAYYSLGNYLAVHDFITSKQPAVMDRFWHSTSAYAVAHQMRSDPESFQKSDLIWPTDLLQPDLVVFLQVSEKERLRRHSSRKEFTNTKEEQTLAEDSKFRMNLVECYRSVVGPPMTELIVDGEQPDSEAKILRTVLTAFPGLNEKLKIKL</sequence>
<reference evidence="5 6" key="1">
    <citation type="submission" date="2024-08" db="EMBL/GenBank/DDBJ databases">
        <authorList>
            <person name="Cucini C."/>
            <person name="Frati F."/>
        </authorList>
    </citation>
    <scope>NUCLEOTIDE SEQUENCE [LARGE SCALE GENOMIC DNA]</scope>
</reference>
<accession>A0ABP1S2Y8</accession>
<gene>
    <name evidence="5" type="ORF">ODALV1_LOCUS29184</name>
</gene>
<evidence type="ECO:0000256" key="1">
    <source>
        <dbReference type="ARBA" id="ARBA00009776"/>
    </source>
</evidence>
<protein>
    <recommendedName>
        <fullName evidence="4">Thymidylate kinase-like domain-containing protein</fullName>
    </recommendedName>
</protein>
<dbReference type="InterPro" id="IPR027417">
    <property type="entry name" value="P-loop_NTPase"/>
</dbReference>
<keyword evidence="3" id="KW-0067">ATP-binding</keyword>
<keyword evidence="6" id="KW-1185">Reference proteome</keyword>
<dbReference type="SUPFAM" id="SSF52540">
    <property type="entry name" value="P-loop containing nucleoside triphosphate hydrolases"/>
    <property type="match status" value="1"/>
</dbReference>
<organism evidence="5 6">
    <name type="scientific">Orchesella dallaii</name>
    <dbReference type="NCBI Taxonomy" id="48710"/>
    <lineage>
        <taxon>Eukaryota</taxon>
        <taxon>Metazoa</taxon>
        <taxon>Ecdysozoa</taxon>
        <taxon>Arthropoda</taxon>
        <taxon>Hexapoda</taxon>
        <taxon>Collembola</taxon>
        <taxon>Entomobryomorpha</taxon>
        <taxon>Entomobryoidea</taxon>
        <taxon>Orchesellidae</taxon>
        <taxon>Orchesellinae</taxon>
        <taxon>Orchesella</taxon>
    </lineage>
</organism>
<dbReference type="Pfam" id="PF02223">
    <property type="entry name" value="Thymidylate_kin"/>
    <property type="match status" value="1"/>
</dbReference>
<evidence type="ECO:0000259" key="4">
    <source>
        <dbReference type="Pfam" id="PF02223"/>
    </source>
</evidence>